<evidence type="ECO:0000313" key="1">
    <source>
        <dbReference type="EMBL" id="KAJ5216853.1"/>
    </source>
</evidence>
<dbReference type="EMBL" id="JAPQKS010000008">
    <property type="protein sequence ID" value="KAJ5216853.1"/>
    <property type="molecule type" value="Genomic_DNA"/>
</dbReference>
<dbReference type="Proteomes" id="UP001150941">
    <property type="component" value="Unassembled WGS sequence"/>
</dbReference>
<organism evidence="1 2">
    <name type="scientific">Penicillium chermesinum</name>
    <dbReference type="NCBI Taxonomy" id="63820"/>
    <lineage>
        <taxon>Eukaryota</taxon>
        <taxon>Fungi</taxon>
        <taxon>Dikarya</taxon>
        <taxon>Ascomycota</taxon>
        <taxon>Pezizomycotina</taxon>
        <taxon>Eurotiomycetes</taxon>
        <taxon>Eurotiomycetidae</taxon>
        <taxon>Eurotiales</taxon>
        <taxon>Aspergillaceae</taxon>
        <taxon>Penicillium</taxon>
    </lineage>
</organism>
<evidence type="ECO:0000313" key="2">
    <source>
        <dbReference type="Proteomes" id="UP001150941"/>
    </source>
</evidence>
<dbReference type="RefSeq" id="XP_058325724.1">
    <property type="nucleotide sequence ID" value="XM_058479156.1"/>
</dbReference>
<proteinExistence type="predicted"/>
<comment type="caution">
    <text evidence="1">The sequence shown here is derived from an EMBL/GenBank/DDBJ whole genome shotgun (WGS) entry which is preliminary data.</text>
</comment>
<name>A0A9W9NBL5_9EURO</name>
<protein>
    <submittedName>
        <fullName evidence="1">Uncharacterized protein</fullName>
    </submittedName>
</protein>
<reference evidence="1" key="2">
    <citation type="journal article" date="2023" name="IMA Fungus">
        <title>Comparative genomic study of the Penicillium genus elucidates a diverse pangenome and 15 lateral gene transfer events.</title>
        <authorList>
            <person name="Petersen C."/>
            <person name="Sorensen T."/>
            <person name="Nielsen M.R."/>
            <person name="Sondergaard T.E."/>
            <person name="Sorensen J.L."/>
            <person name="Fitzpatrick D.A."/>
            <person name="Frisvad J.C."/>
            <person name="Nielsen K.L."/>
        </authorList>
    </citation>
    <scope>NUCLEOTIDE SEQUENCE</scope>
    <source>
        <strain evidence="1">IBT 19713</strain>
    </source>
</reference>
<sequence>MFTPPVERLVVLDEIYMVREQEEKYLAGKASMDTYVLVDIARYPVSLKTSEATTAATISASEWDQ</sequence>
<gene>
    <name evidence="1" type="ORF">N7468_009861</name>
</gene>
<reference evidence="1" key="1">
    <citation type="submission" date="2022-11" db="EMBL/GenBank/DDBJ databases">
        <authorList>
            <person name="Petersen C."/>
        </authorList>
    </citation>
    <scope>NUCLEOTIDE SEQUENCE</scope>
    <source>
        <strain evidence="1">IBT 19713</strain>
    </source>
</reference>
<dbReference type="AlphaFoldDB" id="A0A9W9NBL5"/>
<accession>A0A9W9NBL5</accession>
<keyword evidence="2" id="KW-1185">Reference proteome</keyword>
<dbReference type="GeneID" id="83206460"/>